<organism evidence="4 5">
    <name type="scientific">Agrobacterium tumefaciens</name>
    <dbReference type="NCBI Taxonomy" id="358"/>
    <lineage>
        <taxon>Bacteria</taxon>
        <taxon>Pseudomonadati</taxon>
        <taxon>Pseudomonadota</taxon>
        <taxon>Alphaproteobacteria</taxon>
        <taxon>Hyphomicrobiales</taxon>
        <taxon>Rhizobiaceae</taxon>
        <taxon>Rhizobium/Agrobacterium group</taxon>
        <taxon>Agrobacterium</taxon>
        <taxon>Agrobacterium tumefaciens complex</taxon>
    </lineage>
</organism>
<dbReference type="PANTHER" id="PTHR30189:SF1">
    <property type="entry name" value="LPS-ASSEMBLY PROTEIN LPTD"/>
    <property type="match status" value="1"/>
</dbReference>
<dbReference type="InterPro" id="IPR020889">
    <property type="entry name" value="LipoPS_assembly_LptD"/>
</dbReference>
<keyword evidence="1" id="KW-0998">Cell outer membrane</keyword>
<comment type="subunit">
    <text evidence="1">Component of the lipopolysaccharide transport and assembly complex.</text>
</comment>
<comment type="caution">
    <text evidence="1">Lacks conserved residue(s) required for the propagation of feature annotation.</text>
</comment>
<dbReference type="EMBL" id="LXPS01000038">
    <property type="protein sequence ID" value="OAE38453.1"/>
    <property type="molecule type" value="Genomic_DNA"/>
</dbReference>
<dbReference type="Pfam" id="PF04453">
    <property type="entry name" value="LptD"/>
    <property type="match status" value="1"/>
</dbReference>
<dbReference type="GO" id="GO:0043165">
    <property type="term" value="P:Gram-negative-bacterium-type cell outer membrane assembly"/>
    <property type="evidence" value="ECO:0007669"/>
    <property type="project" value="UniProtKB-UniRule"/>
</dbReference>
<dbReference type="AlphaFoldDB" id="A0A176X038"/>
<dbReference type="GO" id="GO:1990351">
    <property type="term" value="C:transporter complex"/>
    <property type="evidence" value="ECO:0007669"/>
    <property type="project" value="TreeGrafter"/>
</dbReference>
<dbReference type="GO" id="GO:0015920">
    <property type="term" value="P:lipopolysaccharide transport"/>
    <property type="evidence" value="ECO:0007669"/>
    <property type="project" value="InterPro"/>
</dbReference>
<dbReference type="PANTHER" id="PTHR30189">
    <property type="entry name" value="LPS-ASSEMBLY PROTEIN"/>
    <property type="match status" value="1"/>
</dbReference>
<dbReference type="InterPro" id="IPR050218">
    <property type="entry name" value="LptD"/>
</dbReference>
<protein>
    <recommendedName>
        <fullName evidence="1">LPS-assembly protein LptD</fullName>
    </recommendedName>
</protein>
<accession>A0A176X038</accession>
<evidence type="ECO:0000256" key="1">
    <source>
        <dbReference type="HAMAP-Rule" id="MF_01411"/>
    </source>
</evidence>
<name>A0A176X038_AGRTU</name>
<keyword evidence="1" id="KW-0472">Membrane</keyword>
<dbReference type="Proteomes" id="UP000077098">
    <property type="component" value="Unassembled WGS sequence"/>
</dbReference>
<dbReference type="HAMAP" id="MF_01411">
    <property type="entry name" value="LPS_assembly_LptD"/>
    <property type="match status" value="1"/>
</dbReference>
<dbReference type="RefSeq" id="WP_063951081.1">
    <property type="nucleotide sequence ID" value="NZ_CP072308.1"/>
</dbReference>
<reference evidence="4 5" key="1">
    <citation type="submission" date="2016-05" db="EMBL/GenBank/DDBJ databases">
        <authorList>
            <person name="Lavstsen T."/>
            <person name="Jespersen J.S."/>
        </authorList>
    </citation>
    <scope>NUCLEOTIDE SEQUENCE [LARGE SCALE GENOMIC DNA]</scope>
    <source>
        <strain evidence="4 5">KCJ1736</strain>
    </source>
</reference>
<feature type="domain" description="LptD C-terminal" evidence="2">
    <location>
        <begin position="306"/>
        <end position="707"/>
    </location>
</feature>
<comment type="caution">
    <text evidence="4">The sequence shown here is derived from an EMBL/GenBank/DDBJ whole genome shotgun (WGS) entry which is preliminary data.</text>
</comment>
<dbReference type="InterPro" id="IPR007543">
    <property type="entry name" value="LptD_C"/>
</dbReference>
<keyword evidence="1" id="KW-0732">Signal</keyword>
<dbReference type="GO" id="GO:0009279">
    <property type="term" value="C:cell outer membrane"/>
    <property type="evidence" value="ECO:0007669"/>
    <property type="project" value="UniProtKB-SubCell"/>
</dbReference>
<sequence length="793" mass="88111">MAVIDRGNIRRLWTALLTGAAVCAYLASSPVAFGQDGLLASASQDDSKLLLTANELTYNRDSQRVIAKGVVQMKYSGYRMVAQQVEYNQQTGRVIAHGNIELVEPGGNKIYADEMDVTDDFGQGFVNALRVETTDNTRIAGESAERLEGDVMVLNNGVYTACLPCAQRPEKAPLWQVKAERVIQDGKTHTVRLEKARLQLFGHSIAYVPFLTVPDNTVKRKSGFLFPQMSMTNKLGFGFGVPYFQVLSDTSDVTITPTYYTKQGLLLQAELRQRFETGMHTLTIAGISQQSSETFIAGTSDALNDQRGMVASKADFSINPRWAFGWDAMVQSDNNFSRTYSLKGYKNDVQTNQIYLSGTSERNSFDARGYYFNVQDTDNSELKERKQAIVHPAVDYRYFLPDPVYGGELSLTTNFTSISRSTQDSYAMGGYPRFNGLEGSYTRWTTEAEWKRTITMDSGLQITPIFAARGDALWTDMTAASFTSGGTSYAYEGTIHDDAALRGMVTGGLEVRYPWLFTALNSSHVIEPIAQIFVRPNEQYAGRLPNEDSQAFVFDATNLFERDKFSGFDRIEGGTRANLGFRYNGTFNNGYGVRAIAGQSFHLAGENSFASYDLLNVGADSGLESDRSDYVAMAAFDAPIGLSLSSSLRLDKDNFEINRSETGISYSDRRINGRLSYTQVKAQPKYGYNEDRDIIQASGSLRMDDNWSLFGAINYDINGKFAAERRIGIAYQDECTILTVSYSDEGNINSSRQAANDWSINARLAFRTLGDISVGSANEDWNEMDIGWKPNNY</sequence>
<evidence type="ECO:0000313" key="5">
    <source>
        <dbReference type="Proteomes" id="UP000077098"/>
    </source>
</evidence>
<dbReference type="Pfam" id="PF19838">
    <property type="entry name" value="LptD_2"/>
    <property type="match status" value="1"/>
</dbReference>
<feature type="domain" description="LPS-assembly protein LptD central" evidence="3">
    <location>
        <begin position="207"/>
        <end position="272"/>
    </location>
</feature>
<evidence type="ECO:0000313" key="4">
    <source>
        <dbReference type="EMBL" id="OAE38453.1"/>
    </source>
</evidence>
<comment type="subcellular location">
    <subcellularLocation>
        <location evidence="1">Cell outer membrane</location>
    </subcellularLocation>
</comment>
<comment type="function">
    <text evidence="1">Involved in the assembly of lipopolysaccharide (LPS) at the surface of the outer membrane.</text>
</comment>
<proteinExistence type="inferred from homology"/>
<gene>
    <name evidence="1" type="primary">lptD</name>
    <name evidence="4" type="ORF">A7J57_18475</name>
</gene>
<evidence type="ECO:0000259" key="3">
    <source>
        <dbReference type="Pfam" id="PF19838"/>
    </source>
</evidence>
<dbReference type="InterPro" id="IPR045659">
    <property type="entry name" value="LptD_2"/>
</dbReference>
<evidence type="ECO:0000259" key="2">
    <source>
        <dbReference type="Pfam" id="PF04453"/>
    </source>
</evidence>
<comment type="similarity">
    <text evidence="1">Belongs to the LptD family.</text>
</comment>